<gene>
    <name evidence="4" type="ORF">BN980_GECA24s00274g</name>
</gene>
<dbReference type="STRING" id="1173061.A0A0J9XJV9"/>
<dbReference type="PROSITE" id="PS50238">
    <property type="entry name" value="RHOGAP"/>
    <property type="match status" value="1"/>
</dbReference>
<dbReference type="Proteomes" id="UP000242525">
    <property type="component" value="Unassembled WGS sequence"/>
</dbReference>
<accession>A0A0J9XJV9</accession>
<dbReference type="PANTHER" id="PTHR15228:SF25">
    <property type="entry name" value="F-BAR DOMAIN-CONTAINING PROTEIN"/>
    <property type="match status" value="1"/>
</dbReference>
<dbReference type="InterPro" id="IPR000198">
    <property type="entry name" value="RhoGAP_dom"/>
</dbReference>
<organism evidence="4 5">
    <name type="scientific">Geotrichum candidum</name>
    <name type="common">Oospora lactis</name>
    <name type="synonym">Dipodascus geotrichum</name>
    <dbReference type="NCBI Taxonomy" id="1173061"/>
    <lineage>
        <taxon>Eukaryota</taxon>
        <taxon>Fungi</taxon>
        <taxon>Dikarya</taxon>
        <taxon>Ascomycota</taxon>
        <taxon>Saccharomycotina</taxon>
        <taxon>Dipodascomycetes</taxon>
        <taxon>Dipodascales</taxon>
        <taxon>Dipodascaceae</taxon>
        <taxon>Geotrichum</taxon>
    </lineage>
</organism>
<name>A0A0J9XJV9_GEOCN</name>
<proteinExistence type="predicted"/>
<dbReference type="Pfam" id="PF00620">
    <property type="entry name" value="RhoGAP"/>
    <property type="match status" value="1"/>
</dbReference>
<dbReference type="GO" id="GO:0007165">
    <property type="term" value="P:signal transduction"/>
    <property type="evidence" value="ECO:0007669"/>
    <property type="project" value="InterPro"/>
</dbReference>
<dbReference type="EMBL" id="CCBN010000024">
    <property type="protein sequence ID" value="CDO57663.1"/>
    <property type="molecule type" value="Genomic_DNA"/>
</dbReference>
<protein>
    <submittedName>
        <fullName evidence="4">Similar to Saccharomyces cerevisiae YOR134W BAG7 Rho GTPase activating protein (RhoGAP)</fullName>
    </submittedName>
</protein>
<dbReference type="GO" id="GO:0005096">
    <property type="term" value="F:GTPase activator activity"/>
    <property type="evidence" value="ECO:0007669"/>
    <property type="project" value="UniProtKB-KW"/>
</dbReference>
<feature type="domain" description="Rho-GAP" evidence="3">
    <location>
        <begin position="51"/>
        <end position="254"/>
    </location>
</feature>
<sequence>MFSSMPTIPQIHPITEDAKATIKTFFKNQFKKPSDSDSEDPPIDASSVFGIPLEESVNRASQSICKQEDQEVFGRIPLVVANCGKFLKTSKARQVEGVFRVNGSTKRVKELQEILSTRRNIEDLDWTYYTVHDVASVLKRYLKSLPEPIIPFEVYDKFRLIYLSYEHDPTELLIQYRAFIEELPVLNQYVLLYLLDLLHYFSRRSAQNLMTSSNLAAIFHPNLLYTPEHELEPSEFYLSQLVIQFLIAHFNQIVDQSGARPIINETLPSARVPVPSSSVSSPMIIPEPMKIITLNKEPVAEQSPEPTTPTTPTTVPRRPVSSESEQPEFKVKRKPVFK</sequence>
<keyword evidence="5" id="KW-1185">Reference proteome</keyword>
<dbReference type="OrthoDB" id="3196451at2759"/>
<evidence type="ECO:0000256" key="1">
    <source>
        <dbReference type="ARBA" id="ARBA00022468"/>
    </source>
</evidence>
<dbReference type="GO" id="GO:0060237">
    <property type="term" value="P:regulation of fungal-type cell wall organization"/>
    <property type="evidence" value="ECO:0007669"/>
    <property type="project" value="TreeGrafter"/>
</dbReference>
<dbReference type="SMART" id="SM00324">
    <property type="entry name" value="RhoGAP"/>
    <property type="match status" value="1"/>
</dbReference>
<keyword evidence="1" id="KW-0343">GTPase activation</keyword>
<evidence type="ECO:0000313" key="4">
    <source>
        <dbReference type="EMBL" id="CDO57663.1"/>
    </source>
</evidence>
<dbReference type="Gene3D" id="1.10.555.10">
    <property type="entry name" value="Rho GTPase activation protein"/>
    <property type="match status" value="1"/>
</dbReference>
<dbReference type="GO" id="GO:0005938">
    <property type="term" value="C:cell cortex"/>
    <property type="evidence" value="ECO:0007669"/>
    <property type="project" value="TreeGrafter"/>
</dbReference>
<feature type="compositionally biased region" description="Low complexity" evidence="2">
    <location>
        <begin position="304"/>
        <end position="319"/>
    </location>
</feature>
<comment type="caution">
    <text evidence="4">The sequence shown here is derived from an EMBL/GenBank/DDBJ whole genome shotgun (WGS) entry which is preliminary data.</text>
</comment>
<evidence type="ECO:0000256" key="2">
    <source>
        <dbReference type="SAM" id="MobiDB-lite"/>
    </source>
</evidence>
<dbReference type="InterPro" id="IPR008936">
    <property type="entry name" value="Rho_GTPase_activation_prot"/>
</dbReference>
<dbReference type="InterPro" id="IPR051025">
    <property type="entry name" value="RhoGAP"/>
</dbReference>
<dbReference type="AlphaFoldDB" id="A0A0J9XJV9"/>
<feature type="region of interest" description="Disordered" evidence="2">
    <location>
        <begin position="295"/>
        <end position="338"/>
    </location>
</feature>
<reference evidence="4" key="1">
    <citation type="submission" date="2014-03" db="EMBL/GenBank/DDBJ databases">
        <authorList>
            <person name="Casaregola S."/>
        </authorList>
    </citation>
    <scope>NUCLEOTIDE SEQUENCE [LARGE SCALE GENOMIC DNA]</scope>
    <source>
        <strain evidence="4">CLIB 918</strain>
    </source>
</reference>
<dbReference type="PANTHER" id="PTHR15228">
    <property type="entry name" value="SPERMATHECAL PHYSIOLOGY VARIANT"/>
    <property type="match status" value="1"/>
</dbReference>
<evidence type="ECO:0000313" key="5">
    <source>
        <dbReference type="Proteomes" id="UP000242525"/>
    </source>
</evidence>
<dbReference type="SUPFAM" id="SSF48350">
    <property type="entry name" value="GTPase activation domain, GAP"/>
    <property type="match status" value="1"/>
</dbReference>
<evidence type="ECO:0000259" key="3">
    <source>
        <dbReference type="PROSITE" id="PS50238"/>
    </source>
</evidence>